<proteinExistence type="predicted"/>
<feature type="region of interest" description="Disordered" evidence="1">
    <location>
        <begin position="114"/>
        <end position="136"/>
    </location>
</feature>
<protein>
    <submittedName>
        <fullName evidence="2">Uncharacterized protein</fullName>
    </submittedName>
</protein>
<accession>A0A8H6CM86</accession>
<dbReference type="GeneID" id="59338233"/>
<dbReference type="RefSeq" id="XP_037154545.1">
    <property type="nucleotide sequence ID" value="XM_037300697.1"/>
</dbReference>
<feature type="region of interest" description="Disordered" evidence="1">
    <location>
        <begin position="374"/>
        <end position="410"/>
    </location>
</feature>
<feature type="compositionally biased region" description="Low complexity" evidence="1">
    <location>
        <begin position="378"/>
        <end position="391"/>
    </location>
</feature>
<dbReference type="Proteomes" id="UP000593566">
    <property type="component" value="Unassembled WGS sequence"/>
</dbReference>
<comment type="caution">
    <text evidence="2">The sequence shown here is derived from an EMBL/GenBank/DDBJ whole genome shotgun (WGS) entry which is preliminary data.</text>
</comment>
<keyword evidence="3" id="KW-1185">Reference proteome</keyword>
<sequence>MADYMTLHASAYPPASWTFLTYRQSKPSRTSNNELWTEMTSQYELSMAKRKLIFTSNYLSKTATEENVHKMRSDALRLHRQRIAIAFEDAADVVDILQTRHRFVKNVDELAKNPMKTIPEEDESGATHSRRQPTEKELHEIKEAILRTKKYESLQGTDKIERTFRTRLMEIYSAYHTFICTPVGKHPRPRWTQICRMDNEVTTHVARVAHAQQQLTSDVSQLRKFLREQLFDQYCLMRVTPMEEKDETWLQYGKCLLSGHEIGDREIGERVDGMIDASGLNPSWVMDHIEDYHLGNDHIGRWQRYVRSCRWKELAAKFTNDIQQLEKINRTIHSSNSRRCNIMFNIQNTTRQIFARLDGAQDFELSEKALRMDEGYESTSASSSTKSTVSSDDSRDLAEPLEDVSRCKTI</sequence>
<organism evidence="2 3">
    <name type="scientific">Letharia lupina</name>
    <dbReference type="NCBI Taxonomy" id="560253"/>
    <lineage>
        <taxon>Eukaryota</taxon>
        <taxon>Fungi</taxon>
        <taxon>Dikarya</taxon>
        <taxon>Ascomycota</taxon>
        <taxon>Pezizomycotina</taxon>
        <taxon>Lecanoromycetes</taxon>
        <taxon>OSLEUM clade</taxon>
        <taxon>Lecanoromycetidae</taxon>
        <taxon>Lecanorales</taxon>
        <taxon>Lecanorineae</taxon>
        <taxon>Parmeliaceae</taxon>
        <taxon>Letharia</taxon>
    </lineage>
</organism>
<evidence type="ECO:0000313" key="3">
    <source>
        <dbReference type="Proteomes" id="UP000593566"/>
    </source>
</evidence>
<evidence type="ECO:0000313" key="2">
    <source>
        <dbReference type="EMBL" id="KAF6225836.1"/>
    </source>
</evidence>
<dbReference type="EMBL" id="JACCJB010000007">
    <property type="protein sequence ID" value="KAF6225836.1"/>
    <property type="molecule type" value="Genomic_DNA"/>
</dbReference>
<gene>
    <name evidence="2" type="ORF">HO133_009838</name>
</gene>
<name>A0A8H6CM86_9LECA</name>
<evidence type="ECO:0000256" key="1">
    <source>
        <dbReference type="SAM" id="MobiDB-lite"/>
    </source>
</evidence>
<reference evidence="2 3" key="1">
    <citation type="journal article" date="2020" name="Genomics">
        <title>Complete, high-quality genomes from long-read metagenomic sequencing of two wolf lichen thalli reveals enigmatic genome architecture.</title>
        <authorList>
            <person name="McKenzie S.K."/>
            <person name="Walston R.F."/>
            <person name="Allen J.L."/>
        </authorList>
    </citation>
    <scope>NUCLEOTIDE SEQUENCE [LARGE SCALE GENOMIC DNA]</scope>
    <source>
        <strain evidence="2">WasteWater1</strain>
    </source>
</reference>
<feature type="compositionally biased region" description="Basic and acidic residues" evidence="1">
    <location>
        <begin position="392"/>
        <end position="410"/>
    </location>
</feature>
<dbReference type="AlphaFoldDB" id="A0A8H6CM86"/>